<name>A0A2G5SQB1_9PELO</name>
<dbReference type="EMBL" id="PDUG01000006">
    <property type="protein sequence ID" value="PIC17152.1"/>
    <property type="molecule type" value="Genomic_DNA"/>
</dbReference>
<evidence type="ECO:0000313" key="1">
    <source>
        <dbReference type="EMBL" id="PIC17152.1"/>
    </source>
</evidence>
<gene>
    <name evidence="1" type="primary">Cnig_chr_X.g23491</name>
    <name evidence="1" type="ORF">B9Z55_023491</name>
</gene>
<proteinExistence type="predicted"/>
<protein>
    <submittedName>
        <fullName evidence="1">Uncharacterized protein</fullName>
    </submittedName>
</protein>
<dbReference type="Proteomes" id="UP000230233">
    <property type="component" value="Chromosome X"/>
</dbReference>
<reference evidence="2" key="1">
    <citation type="submission" date="2017-10" db="EMBL/GenBank/DDBJ databases">
        <title>Rapid genome shrinkage in a self-fertile nematode reveals novel sperm competition proteins.</title>
        <authorList>
            <person name="Yin D."/>
            <person name="Schwarz E.M."/>
            <person name="Thomas C.G."/>
            <person name="Felde R.L."/>
            <person name="Korf I.F."/>
            <person name="Cutter A.D."/>
            <person name="Schartner C.M."/>
            <person name="Ralston E.J."/>
            <person name="Meyer B.J."/>
            <person name="Haag E.S."/>
        </authorList>
    </citation>
    <scope>NUCLEOTIDE SEQUENCE [LARGE SCALE GENOMIC DNA]</scope>
    <source>
        <strain evidence="2">JU1422</strain>
    </source>
</reference>
<keyword evidence="2" id="KW-1185">Reference proteome</keyword>
<sequence>MEFTKEYVGKVLNGEVESVRARKVEIIGKMASIFKKIEIEDVGSSKFVATNFVICVNCNKIYAEGGGKMRKHAAMCRNKEAVSKSAATTKADVTEALAKYFARSAKPLNFLECSEFRKLCEDLLTLGQGTSLEIDSKSIMPSRKTVKHRLMEGLELEIENIKKMLEPAVKSISISFMLDFGKCHDNFLAIKCSYLMEHTNENGT</sequence>
<dbReference type="AlphaFoldDB" id="A0A2G5SQB1"/>
<dbReference type="PANTHER" id="PTHR37432">
    <property type="entry name" value="PROTEIN CBG21304"/>
    <property type="match status" value="1"/>
</dbReference>
<dbReference type="Gene3D" id="1.10.10.1070">
    <property type="entry name" value="Zinc finger, BED domain-containing"/>
    <property type="match status" value="1"/>
</dbReference>
<organism evidence="1 2">
    <name type="scientific">Caenorhabditis nigoni</name>
    <dbReference type="NCBI Taxonomy" id="1611254"/>
    <lineage>
        <taxon>Eukaryota</taxon>
        <taxon>Metazoa</taxon>
        <taxon>Ecdysozoa</taxon>
        <taxon>Nematoda</taxon>
        <taxon>Chromadorea</taxon>
        <taxon>Rhabditida</taxon>
        <taxon>Rhabditina</taxon>
        <taxon>Rhabditomorpha</taxon>
        <taxon>Rhabditoidea</taxon>
        <taxon>Rhabditidae</taxon>
        <taxon>Peloderinae</taxon>
        <taxon>Caenorhabditis</taxon>
    </lineage>
</organism>
<accession>A0A2G5SQB1</accession>
<dbReference type="SUPFAM" id="SSF140996">
    <property type="entry name" value="Hermes dimerisation domain"/>
    <property type="match status" value="1"/>
</dbReference>
<comment type="caution">
    <text evidence="1">The sequence shown here is derived from an EMBL/GenBank/DDBJ whole genome shotgun (WGS) entry which is preliminary data.</text>
</comment>
<evidence type="ECO:0000313" key="2">
    <source>
        <dbReference type="Proteomes" id="UP000230233"/>
    </source>
</evidence>
<dbReference type="PANTHER" id="PTHR37432:SF1">
    <property type="entry name" value="HAT C-TERMINAL DIMERISATION DOMAIN-CONTAINING PROTEIN-RELATED"/>
    <property type="match status" value="1"/>
</dbReference>